<dbReference type="EMBL" id="FO203431">
    <property type="protein sequence ID" value="CCH87859.1"/>
    <property type="molecule type" value="Genomic_DNA"/>
</dbReference>
<evidence type="ECO:0000313" key="2">
    <source>
        <dbReference type="Proteomes" id="UP000006461"/>
    </source>
</evidence>
<dbReference type="STRING" id="477641.MODMU_2430"/>
<dbReference type="Proteomes" id="UP000006461">
    <property type="component" value="Chromosome"/>
</dbReference>
<proteinExistence type="predicted"/>
<organism evidence="1 2">
    <name type="scientific">Modestobacter italicus (strain DSM 44449 / CECT 9708 / BC 501)</name>
    <dbReference type="NCBI Taxonomy" id="2732864"/>
    <lineage>
        <taxon>Bacteria</taxon>
        <taxon>Bacillati</taxon>
        <taxon>Actinomycetota</taxon>
        <taxon>Actinomycetes</taxon>
        <taxon>Geodermatophilales</taxon>
        <taxon>Geodermatophilaceae</taxon>
        <taxon>Modestobacter</taxon>
    </lineage>
</organism>
<dbReference type="KEGG" id="mmar:MODMU_2430"/>
<gene>
    <name evidence="1" type="ordered locus">MODMU_2430</name>
</gene>
<name>I4EWU6_MODI5</name>
<dbReference type="HOGENOM" id="CLU_2494475_0_0_11"/>
<accession>I4EWU6</accession>
<keyword evidence="2" id="KW-1185">Reference proteome</keyword>
<reference evidence="1 2" key="1">
    <citation type="journal article" date="2012" name="J. Bacteriol.">
        <title>Genome Sequence of Radiation-Resistant Modestobacter marinus Strain BC501, a Representative Actinobacterium That Thrives on Calcareous Stone Surfaces.</title>
        <authorList>
            <person name="Normand P."/>
            <person name="Gury J."/>
            <person name="Pujic P."/>
            <person name="Chouaia B."/>
            <person name="Crotti E."/>
            <person name="Brusetti L."/>
            <person name="Daffonchio D."/>
            <person name="Vacherie B."/>
            <person name="Barbe V."/>
            <person name="Medigue C."/>
            <person name="Calteau A."/>
            <person name="Ghodhbane-Gtari F."/>
            <person name="Essoussi I."/>
            <person name="Nouioui I."/>
            <person name="Abbassi-Ghozzi I."/>
            <person name="Gtari M."/>
        </authorList>
    </citation>
    <scope>NUCLEOTIDE SEQUENCE [LARGE SCALE GENOMIC DNA]</scope>
    <source>
        <strain evidence="2">BC 501</strain>
    </source>
</reference>
<dbReference type="AlphaFoldDB" id="I4EWU6"/>
<evidence type="ECO:0000313" key="1">
    <source>
        <dbReference type="EMBL" id="CCH87859.1"/>
    </source>
</evidence>
<protein>
    <submittedName>
        <fullName evidence="1">Uncharacterized protein</fullName>
    </submittedName>
</protein>
<sequence length="86" mass="8759">MVVERLPGEDGDVLHQAGAVLRCQVGAHPQLREALGDGSGIGALHGGTASRWWTTVAGPARSPRCGPRTGPPTLACPDGCHLARAG</sequence>